<dbReference type="InterPro" id="IPR046346">
    <property type="entry name" value="Aminoacid_DH-like_N_sf"/>
</dbReference>
<evidence type="ECO:0000259" key="2">
    <source>
        <dbReference type="Pfam" id="PF09176"/>
    </source>
</evidence>
<name>A0A5C5WP25_9PLAN</name>
<dbReference type="AlphaFoldDB" id="A0A5C5WP25"/>
<gene>
    <name evidence="3" type="primary">mtdA</name>
    <name evidence="3" type="ORF">KOR42_33630</name>
</gene>
<evidence type="ECO:0000256" key="1">
    <source>
        <dbReference type="ARBA" id="ARBA00023002"/>
    </source>
</evidence>
<dbReference type="SUPFAM" id="SSF53223">
    <property type="entry name" value="Aminoacid dehydrogenase-like, N-terminal domain"/>
    <property type="match status" value="1"/>
</dbReference>
<protein>
    <submittedName>
        <fullName evidence="3">Bifunctional protein MdtA</fullName>
    </submittedName>
</protein>
<comment type="caution">
    <text evidence="3">The sequence shown here is derived from an EMBL/GenBank/DDBJ whole genome shotgun (WGS) entry which is preliminary data.</text>
</comment>
<feature type="domain" description="Methylene-tetrahydromethanopterin dehydrogenase N-terminal" evidence="2">
    <location>
        <begin position="16"/>
        <end position="96"/>
    </location>
</feature>
<proteinExistence type="predicted"/>
<dbReference type="Gene3D" id="3.40.50.10280">
    <property type="entry name" value="Methylene-tetrahydromethanopterin dehydrogenase, N-terminal domain"/>
    <property type="match status" value="1"/>
</dbReference>
<reference evidence="3 4" key="1">
    <citation type="submission" date="2019-02" db="EMBL/GenBank/DDBJ databases">
        <title>Deep-cultivation of Planctomycetes and their phenomic and genomic characterization uncovers novel biology.</title>
        <authorList>
            <person name="Wiegand S."/>
            <person name="Jogler M."/>
            <person name="Boedeker C."/>
            <person name="Pinto D."/>
            <person name="Vollmers J."/>
            <person name="Rivas-Marin E."/>
            <person name="Kohn T."/>
            <person name="Peeters S.H."/>
            <person name="Heuer A."/>
            <person name="Rast P."/>
            <person name="Oberbeckmann S."/>
            <person name="Bunk B."/>
            <person name="Jeske O."/>
            <person name="Meyerdierks A."/>
            <person name="Storesund J.E."/>
            <person name="Kallscheuer N."/>
            <person name="Luecker S."/>
            <person name="Lage O.M."/>
            <person name="Pohl T."/>
            <person name="Merkel B.J."/>
            <person name="Hornburger P."/>
            <person name="Mueller R.-W."/>
            <person name="Bruemmer F."/>
            <person name="Labrenz M."/>
            <person name="Spormann A.M."/>
            <person name="Op Den Camp H."/>
            <person name="Overmann J."/>
            <person name="Amann R."/>
            <person name="Jetten M.S.M."/>
            <person name="Mascher T."/>
            <person name="Medema M.H."/>
            <person name="Devos D.P."/>
            <person name="Kaster A.-K."/>
            <person name="Ovreas L."/>
            <person name="Rohde M."/>
            <person name="Galperin M.Y."/>
            <person name="Jogler C."/>
        </authorList>
    </citation>
    <scope>NUCLEOTIDE SEQUENCE [LARGE SCALE GENOMIC DNA]</scope>
    <source>
        <strain evidence="3 4">KOR42</strain>
    </source>
</reference>
<dbReference type="InterPro" id="IPR035015">
    <property type="entry name" value="NAD-bd_H4MPT_DH"/>
</dbReference>
<dbReference type="RefSeq" id="WP_146510824.1">
    <property type="nucleotide sequence ID" value="NZ_SIHI01000010.1"/>
</dbReference>
<evidence type="ECO:0000313" key="4">
    <source>
        <dbReference type="Proteomes" id="UP000317243"/>
    </source>
</evidence>
<keyword evidence="1" id="KW-0560">Oxidoreductase</keyword>
<dbReference type="OrthoDB" id="6180at2"/>
<dbReference type="CDD" id="cd01078">
    <property type="entry name" value="NAD_bind_H4MPT_DH"/>
    <property type="match status" value="1"/>
</dbReference>
<accession>A0A5C5WP25</accession>
<dbReference type="GO" id="GO:0016491">
    <property type="term" value="F:oxidoreductase activity"/>
    <property type="evidence" value="ECO:0007669"/>
    <property type="project" value="UniProtKB-KW"/>
</dbReference>
<dbReference type="EMBL" id="SIHI01000010">
    <property type="protein sequence ID" value="TWT51889.1"/>
    <property type="molecule type" value="Genomic_DNA"/>
</dbReference>
<evidence type="ECO:0000313" key="3">
    <source>
        <dbReference type="EMBL" id="TWT51889.1"/>
    </source>
</evidence>
<dbReference type="Pfam" id="PF09176">
    <property type="entry name" value="Mpt_N"/>
    <property type="match status" value="1"/>
</dbReference>
<dbReference type="Proteomes" id="UP000317243">
    <property type="component" value="Unassembled WGS sequence"/>
</dbReference>
<dbReference type="SUPFAM" id="SSF51735">
    <property type="entry name" value="NAD(P)-binding Rossmann-fold domains"/>
    <property type="match status" value="1"/>
</dbReference>
<keyword evidence="4" id="KW-1185">Reference proteome</keyword>
<organism evidence="3 4">
    <name type="scientific">Thalassoglobus neptunius</name>
    <dbReference type="NCBI Taxonomy" id="1938619"/>
    <lineage>
        <taxon>Bacteria</taxon>
        <taxon>Pseudomonadati</taxon>
        <taxon>Planctomycetota</taxon>
        <taxon>Planctomycetia</taxon>
        <taxon>Planctomycetales</taxon>
        <taxon>Planctomycetaceae</taxon>
        <taxon>Thalassoglobus</taxon>
    </lineage>
</organism>
<dbReference type="Gene3D" id="3.40.50.720">
    <property type="entry name" value="NAD(P)-binding Rossmann-like Domain"/>
    <property type="match status" value="1"/>
</dbReference>
<sequence>MKKILIQLDTDALPSSFDRVVAIDAGVDEILSYGNVTPENVVSLVHGAIFTRKPDDLSQTALFIGGSHVESCQRLHQKILETFLGPMRVSLMMDPNGSNTTAAAAVRCAARHLDLKQSEVLILGGTGPVGRGCAEILATLGANVRVASRSLERAQSVCAEVRHSAPESKLSPAEFSDEGIAAAVDGVNLIIAAGAAGVRFLTAEELEGIDTLKVAIDVNAVPPTGLEGIDPSAEATDLNGVTCYGALTVGALKMKTHRSAIQTLFTSNDQDLDSKGIYALSGDVS</sequence>
<dbReference type="InterPro" id="IPR036291">
    <property type="entry name" value="NAD(P)-bd_dom_sf"/>
</dbReference>
<dbReference type="InterPro" id="IPR015259">
    <property type="entry name" value="Methyl-teptahyd_DH_N"/>
</dbReference>
<dbReference type="InterPro" id="IPR037089">
    <property type="entry name" value="Methyl-teptahyd_DH_N_sf"/>
</dbReference>